<sequence>MLKKIVFVAGVGAGFVLGSRAGRESYEKIKAQAQKLWNDPKVQHKVSEGTEWAKEKAPQVQEKVTGKAREVLHKNDGGSSSTSSGTSASGTASHTLSDPDSTGTTTGMIP</sequence>
<feature type="compositionally biased region" description="Low complexity" evidence="1">
    <location>
        <begin position="77"/>
        <end position="93"/>
    </location>
</feature>
<dbReference type="KEGG" id="acry:AC20117_05565"/>
<feature type="compositionally biased region" description="Polar residues" evidence="1">
    <location>
        <begin position="94"/>
        <end position="110"/>
    </location>
</feature>
<dbReference type="OrthoDB" id="5125216at2"/>
<dbReference type="AlphaFoldDB" id="A0A1H1DCB0"/>
<feature type="compositionally biased region" description="Basic and acidic residues" evidence="1">
    <location>
        <begin position="47"/>
        <end position="57"/>
    </location>
</feature>
<evidence type="ECO:0000313" key="2">
    <source>
        <dbReference type="EMBL" id="SDQ74082.1"/>
    </source>
</evidence>
<organism evidence="2 3">
    <name type="scientific">Crystallibacter crystallopoietes</name>
    <dbReference type="NCBI Taxonomy" id="37928"/>
    <lineage>
        <taxon>Bacteria</taxon>
        <taxon>Bacillati</taxon>
        <taxon>Actinomycetota</taxon>
        <taxon>Actinomycetes</taxon>
        <taxon>Micrococcales</taxon>
        <taxon>Micrococcaceae</taxon>
        <taxon>Crystallibacter</taxon>
    </lineage>
</organism>
<dbReference type="EMBL" id="FNKH01000002">
    <property type="protein sequence ID" value="SDQ74082.1"/>
    <property type="molecule type" value="Genomic_DNA"/>
</dbReference>
<dbReference type="Proteomes" id="UP000181917">
    <property type="component" value="Unassembled WGS sequence"/>
</dbReference>
<evidence type="ECO:0000313" key="3">
    <source>
        <dbReference type="Proteomes" id="UP000181917"/>
    </source>
</evidence>
<evidence type="ECO:0008006" key="4">
    <source>
        <dbReference type="Google" id="ProtNLM"/>
    </source>
</evidence>
<keyword evidence="3" id="KW-1185">Reference proteome</keyword>
<accession>A0A1H1DCB0</accession>
<evidence type="ECO:0000256" key="1">
    <source>
        <dbReference type="SAM" id="MobiDB-lite"/>
    </source>
</evidence>
<name>A0A1H1DCB0_9MICC</name>
<feature type="region of interest" description="Disordered" evidence="1">
    <location>
        <begin position="47"/>
        <end position="110"/>
    </location>
</feature>
<proteinExistence type="predicted"/>
<protein>
    <recommendedName>
        <fullName evidence="4">YtxH domain-containing protein</fullName>
    </recommendedName>
</protein>
<dbReference type="RefSeq" id="WP_074700577.1">
    <property type="nucleotide sequence ID" value="NZ_CP018863.1"/>
</dbReference>
<dbReference type="STRING" id="37928.SAMN04489742_2372"/>
<reference evidence="2 3" key="1">
    <citation type="submission" date="2016-10" db="EMBL/GenBank/DDBJ databases">
        <authorList>
            <person name="de Groot N.N."/>
        </authorList>
    </citation>
    <scope>NUCLEOTIDE SEQUENCE [LARGE SCALE GENOMIC DNA]</scope>
    <source>
        <strain evidence="2 3">DSM 20117</strain>
    </source>
</reference>
<feature type="compositionally biased region" description="Basic and acidic residues" evidence="1">
    <location>
        <begin position="64"/>
        <end position="76"/>
    </location>
</feature>
<gene>
    <name evidence="2" type="ORF">SAMN04489742_2372</name>
</gene>